<keyword evidence="1" id="KW-0324">Glycolysis</keyword>
<evidence type="ECO:0000256" key="1">
    <source>
        <dbReference type="ARBA" id="ARBA00023152"/>
    </source>
</evidence>
<reference evidence="6" key="2">
    <citation type="journal article" date="2019" name="MicrobiologyOpen">
        <title>High-quality draft genome sequence of Gaiella occulta isolated from a 150 meter deep mineral water borehole and comparison with the genome sequences of other deep-branching lineages of the phylum Actinobacteria.</title>
        <authorList>
            <person name="Severino R."/>
            <person name="Froufe H.J.C."/>
            <person name="Barroso C."/>
            <person name="Albuquerque L."/>
            <person name="Lobo-da-Cunha A."/>
            <person name="da Costa M.S."/>
            <person name="Egas C."/>
        </authorList>
    </citation>
    <scope>NUCLEOTIDE SEQUENCE [LARGE SCALE GENOMIC DNA]</scope>
    <source>
        <strain evidence="6">F2-233</strain>
    </source>
</reference>
<dbReference type="Gene3D" id="3.40.50.1240">
    <property type="entry name" value="Phosphoglycerate mutase-like"/>
    <property type="match status" value="1"/>
</dbReference>
<gene>
    <name evidence="5" type="ORF">Gocc_1082</name>
</gene>
<dbReference type="EMBL" id="QQZY01000002">
    <property type="protein sequence ID" value="RDI75284.1"/>
    <property type="molecule type" value="Genomic_DNA"/>
</dbReference>
<feature type="active site" description="Proton donor/acceptor" evidence="3">
    <location>
        <position position="82"/>
    </location>
</feature>
<dbReference type="Proteomes" id="UP000254134">
    <property type="component" value="Unassembled WGS sequence"/>
</dbReference>
<comment type="caution">
    <text evidence="5">The sequence shown here is derived from an EMBL/GenBank/DDBJ whole genome shotgun (WGS) entry which is preliminary data.</text>
</comment>
<keyword evidence="2" id="KW-0413">Isomerase</keyword>
<feature type="active site" description="Tele-phosphohistidine intermediate" evidence="3">
    <location>
        <position position="9"/>
    </location>
</feature>
<dbReference type="PANTHER" id="PTHR48100">
    <property type="entry name" value="BROAD-SPECIFICITY PHOSPHATASE YOR283W-RELATED"/>
    <property type="match status" value="1"/>
</dbReference>
<dbReference type="RefSeq" id="WP_114795503.1">
    <property type="nucleotide sequence ID" value="NZ_QQZY01000002.1"/>
</dbReference>
<dbReference type="GO" id="GO:0016791">
    <property type="term" value="F:phosphatase activity"/>
    <property type="evidence" value="ECO:0007669"/>
    <property type="project" value="TreeGrafter"/>
</dbReference>
<dbReference type="Pfam" id="PF00300">
    <property type="entry name" value="His_Phos_1"/>
    <property type="match status" value="1"/>
</dbReference>
<reference evidence="5 6" key="1">
    <citation type="submission" date="2018-07" db="EMBL/GenBank/DDBJ databases">
        <title>High-quality-draft genome sequence of Gaiella occulta.</title>
        <authorList>
            <person name="Severino R."/>
            <person name="Froufe H.J.C."/>
            <person name="Rainey F.A."/>
            <person name="Barroso C."/>
            <person name="Albuquerque L."/>
            <person name="Lobo-Da-Cunha A."/>
            <person name="Da Costa M.S."/>
            <person name="Egas C."/>
        </authorList>
    </citation>
    <scope>NUCLEOTIDE SEQUENCE [LARGE SCALE GENOMIC DNA]</scope>
    <source>
        <strain evidence="5 6">F2-233</strain>
    </source>
</reference>
<dbReference type="GO" id="GO:0005737">
    <property type="term" value="C:cytoplasm"/>
    <property type="evidence" value="ECO:0007669"/>
    <property type="project" value="TreeGrafter"/>
</dbReference>
<dbReference type="InterPro" id="IPR029033">
    <property type="entry name" value="His_PPase_superfam"/>
</dbReference>
<protein>
    <submittedName>
        <fullName evidence="5">Fructose-26-bisphosphatase</fullName>
    </submittedName>
</protein>
<dbReference type="SUPFAM" id="SSF53254">
    <property type="entry name" value="Phosphoglycerate mutase-like"/>
    <property type="match status" value="1"/>
</dbReference>
<dbReference type="SMART" id="SM00855">
    <property type="entry name" value="PGAM"/>
    <property type="match status" value="1"/>
</dbReference>
<keyword evidence="6" id="KW-1185">Reference proteome</keyword>
<evidence type="ECO:0000256" key="2">
    <source>
        <dbReference type="ARBA" id="ARBA00023235"/>
    </source>
</evidence>
<dbReference type="InterPro" id="IPR001345">
    <property type="entry name" value="PG/BPGM_mutase_AS"/>
</dbReference>
<dbReference type="InterPro" id="IPR013078">
    <property type="entry name" value="His_Pase_superF_clade-1"/>
</dbReference>
<evidence type="ECO:0000256" key="3">
    <source>
        <dbReference type="PIRSR" id="PIRSR613078-1"/>
    </source>
</evidence>
<proteinExistence type="predicted"/>
<dbReference type="InterPro" id="IPR050275">
    <property type="entry name" value="PGM_Phosphatase"/>
</dbReference>
<name>A0A7M2YZU8_9ACTN</name>
<dbReference type="PANTHER" id="PTHR48100:SF1">
    <property type="entry name" value="HISTIDINE PHOSPHATASE FAMILY PROTEIN-RELATED"/>
    <property type="match status" value="1"/>
</dbReference>
<evidence type="ECO:0000256" key="4">
    <source>
        <dbReference type="PIRSR" id="PIRSR613078-2"/>
    </source>
</evidence>
<accession>A0A7M2YZU8</accession>
<evidence type="ECO:0000313" key="6">
    <source>
        <dbReference type="Proteomes" id="UP000254134"/>
    </source>
</evidence>
<dbReference type="OrthoDB" id="9781415at2"/>
<feature type="binding site" evidence="4">
    <location>
        <begin position="8"/>
        <end position="15"/>
    </location>
    <ligand>
        <name>substrate</name>
    </ligand>
</feature>
<organism evidence="5 6">
    <name type="scientific">Gaiella occulta</name>
    <dbReference type="NCBI Taxonomy" id="1002870"/>
    <lineage>
        <taxon>Bacteria</taxon>
        <taxon>Bacillati</taxon>
        <taxon>Actinomycetota</taxon>
        <taxon>Thermoleophilia</taxon>
        <taxon>Gaiellales</taxon>
        <taxon>Gaiellaceae</taxon>
        <taxon>Gaiella</taxon>
    </lineage>
</organism>
<sequence length="181" mass="19548">MATILLVRHGETDWNVERRVQGQTDRPLNTTGRTQAHALADRLAGERLHAVYSSDLSRARETAEIVAGRHGLDVVLLPDLREKDFGSWEGLTDREIATRFPDARPGHWGDGETAVALAERVVTALRRIAAAHHGERVLVVSHGGPIRAALRRAGSPGPLSIGNCDVVRLSLAGERLVPAGS</sequence>
<dbReference type="CDD" id="cd07067">
    <property type="entry name" value="HP_PGM_like"/>
    <property type="match status" value="1"/>
</dbReference>
<evidence type="ECO:0000313" key="5">
    <source>
        <dbReference type="EMBL" id="RDI75284.1"/>
    </source>
</evidence>
<feature type="binding site" evidence="4">
    <location>
        <position position="58"/>
    </location>
    <ligand>
        <name>substrate</name>
    </ligand>
</feature>
<dbReference type="PROSITE" id="PS00175">
    <property type="entry name" value="PG_MUTASE"/>
    <property type="match status" value="1"/>
</dbReference>
<dbReference type="AlphaFoldDB" id="A0A7M2YZU8"/>